<protein>
    <submittedName>
        <fullName evidence="3">Uncharacterized protein</fullName>
    </submittedName>
</protein>
<gene>
    <name evidence="3" type="ORF">TeGR_g4421</name>
</gene>
<dbReference type="EMBL" id="BRYB01001919">
    <property type="protein sequence ID" value="GMI36349.1"/>
    <property type="molecule type" value="Genomic_DNA"/>
</dbReference>
<feature type="coiled-coil region" evidence="1">
    <location>
        <begin position="468"/>
        <end position="505"/>
    </location>
</feature>
<reference evidence="3 4" key="1">
    <citation type="journal article" date="2023" name="Commun. Biol.">
        <title>Genome analysis of Parmales, the sister group of diatoms, reveals the evolutionary specialization of diatoms from phago-mixotrophs to photoautotrophs.</title>
        <authorList>
            <person name="Ban H."/>
            <person name="Sato S."/>
            <person name="Yoshikawa S."/>
            <person name="Yamada K."/>
            <person name="Nakamura Y."/>
            <person name="Ichinomiya M."/>
            <person name="Sato N."/>
            <person name="Blanc-Mathieu R."/>
            <person name="Endo H."/>
            <person name="Kuwata A."/>
            <person name="Ogata H."/>
        </authorList>
    </citation>
    <scope>NUCLEOTIDE SEQUENCE [LARGE SCALE GENOMIC DNA]</scope>
</reference>
<comment type="caution">
    <text evidence="3">The sequence shown here is derived from an EMBL/GenBank/DDBJ whole genome shotgun (WGS) entry which is preliminary data.</text>
</comment>
<dbReference type="SUPFAM" id="SSF51197">
    <property type="entry name" value="Clavaminate synthase-like"/>
    <property type="match status" value="1"/>
</dbReference>
<name>A0ABQ6MZY2_9STRA</name>
<evidence type="ECO:0000256" key="1">
    <source>
        <dbReference type="SAM" id="Coils"/>
    </source>
</evidence>
<organism evidence="3 4">
    <name type="scientific">Tetraparma gracilis</name>
    <dbReference type="NCBI Taxonomy" id="2962635"/>
    <lineage>
        <taxon>Eukaryota</taxon>
        <taxon>Sar</taxon>
        <taxon>Stramenopiles</taxon>
        <taxon>Ochrophyta</taxon>
        <taxon>Bolidophyceae</taxon>
        <taxon>Parmales</taxon>
        <taxon>Triparmaceae</taxon>
        <taxon>Tetraparma</taxon>
    </lineage>
</organism>
<evidence type="ECO:0000313" key="3">
    <source>
        <dbReference type="EMBL" id="GMI36349.1"/>
    </source>
</evidence>
<feature type="region of interest" description="Disordered" evidence="2">
    <location>
        <begin position="152"/>
        <end position="173"/>
    </location>
</feature>
<feature type="compositionally biased region" description="Basic and acidic residues" evidence="2">
    <location>
        <begin position="14"/>
        <end position="25"/>
    </location>
</feature>
<dbReference type="Proteomes" id="UP001165060">
    <property type="component" value="Unassembled WGS sequence"/>
</dbReference>
<feature type="compositionally biased region" description="Low complexity" evidence="2">
    <location>
        <begin position="607"/>
        <end position="630"/>
    </location>
</feature>
<feature type="region of interest" description="Disordered" evidence="2">
    <location>
        <begin position="1"/>
        <end position="36"/>
    </location>
</feature>
<keyword evidence="1" id="KW-0175">Coiled coil</keyword>
<proteinExistence type="predicted"/>
<evidence type="ECO:0000256" key="2">
    <source>
        <dbReference type="SAM" id="MobiDB-lite"/>
    </source>
</evidence>
<dbReference type="PANTHER" id="PTHR37563:SF2">
    <property type="entry name" value="PHYTANOYL-COA DIOXYGENASE FAMILY PROTEIN (AFU_ORTHOLOGUE AFUA_2G03330)"/>
    <property type="match status" value="1"/>
</dbReference>
<sequence>MPPKKAPVKASARKAAEKASKAKPDKKPKRAPKKPPAIVAVDLPEGKYPLVSKVMMKSVENKFSNKAATVGVSKNLLGATNTLAQLANKDSRTEVLAEAAALLSEREAALLPAYGGRAWGVVVRVLENDRLVSQRDKAFKQEKEERRAFKAGGGKLKKGQVPTATGKGKARTVAEKNEDLQAMKRGPLFRAYRGRFELGILPALLRDVAQRVLLDLRGVVTYEALAELDAGLPLDHAVHRDADPRGAQCSEEAEEEELARPLVKRSWLSPQHEVLSSWEDVVERVRDYQVRERLINKVIFGIGGRGGLMAPRKPVKNEALEAGKYRFDKDGLWIIGQEDAWQASNEIMLTRSKALGLGLDELSAKKVVKRKGFKERTGRGLYLSANRVSHADRRRGPVMRDFMMQQRKALKAGKAAPPPLEDEAAGEGGPKKKAKVATGKFTVKDADAELSKMYDEMAPEQRRRWEGLAELENARLAEAQVRREMEEAEARRKAERALKEEQRDSHLQYLTEPPTEEESKAFEGTAPCVGFAVKVKFDDGDWYKGLVSKVLMVKDRYEQKKEEGGEKVEAKRWEVTIMYEDGNLETTAYPDPFVVLMGKAEHEPAPETEAPAAVTSSSAAATTTTTTSSSSTSLAVALPKTKAVPVPKEQMDAWHRYRVIQWRNNRIEKKVSNAPVSAEDAARAEEVKARAEKAKSAALERKHEENQAYVGGGAKLYSAVDDAWNDVTCTGYDSSTGFFKFAFTKSKFVEINPDEHVLLWEKDRIIPKSAYWRLQPKQIEMCLDAANEHYEAVMHTVRSRGLHHELQDGFDMMRERGFGRFDMTIPAYDTEAFNFLADENAPWMPVVHQCLGKENLKLIHKGCFLSLPGSHHQVYHQDGVHLSEAKQLPCHAVNVFIPLVPLTIDNGATEFVLGTHILENDGYDRSKLCTPTCPPGTPIIFDYRLGHRGMGNSTDETRPILYLTYSCNDKFTDDTNFSNRRYHKLGSFVEKTKSREERLALR</sequence>
<dbReference type="InterPro" id="IPR008775">
    <property type="entry name" value="Phytyl_CoA_dOase-like"/>
</dbReference>
<dbReference type="InterPro" id="IPR051961">
    <property type="entry name" value="Fungal_Metabolite_Diox"/>
</dbReference>
<feature type="region of interest" description="Disordered" evidence="2">
    <location>
        <begin position="603"/>
        <end position="630"/>
    </location>
</feature>
<keyword evidence="4" id="KW-1185">Reference proteome</keyword>
<accession>A0ABQ6MZY2</accession>
<dbReference type="Gene3D" id="2.60.120.620">
    <property type="entry name" value="q2cbj1_9rhob like domain"/>
    <property type="match status" value="1"/>
</dbReference>
<dbReference type="PANTHER" id="PTHR37563">
    <property type="entry name" value="PHYTANOYL-COA DIOXYGENASE FAMILY PROTEIN (AFU_ORTHOLOGUE AFUA_2G03330)"/>
    <property type="match status" value="1"/>
</dbReference>
<feature type="region of interest" description="Disordered" evidence="2">
    <location>
        <begin position="411"/>
        <end position="434"/>
    </location>
</feature>
<evidence type="ECO:0000313" key="4">
    <source>
        <dbReference type="Proteomes" id="UP001165060"/>
    </source>
</evidence>
<dbReference type="Pfam" id="PF05721">
    <property type="entry name" value="PhyH"/>
    <property type="match status" value="1"/>
</dbReference>